<dbReference type="PRINTS" id="PR00598">
    <property type="entry name" value="HTHMARR"/>
</dbReference>
<dbReference type="PANTHER" id="PTHR33164">
    <property type="entry name" value="TRANSCRIPTIONAL REGULATOR, MARR FAMILY"/>
    <property type="match status" value="1"/>
</dbReference>
<evidence type="ECO:0000313" key="7">
    <source>
        <dbReference type="EMBL" id="MFC6634595.1"/>
    </source>
</evidence>
<dbReference type="EMBL" id="JBHSVR010000001">
    <property type="protein sequence ID" value="MFC6634595.1"/>
    <property type="molecule type" value="Genomic_DNA"/>
</dbReference>
<dbReference type="PANTHER" id="PTHR33164:SF5">
    <property type="entry name" value="ORGANIC HYDROPEROXIDE RESISTANCE TRANSCRIPTIONAL REGULATOR"/>
    <property type="match status" value="1"/>
</dbReference>
<comment type="caution">
    <text evidence="7">The sequence shown here is derived from an EMBL/GenBank/DDBJ whole genome shotgun (WGS) entry which is preliminary data.</text>
</comment>
<evidence type="ECO:0000256" key="3">
    <source>
        <dbReference type="ARBA" id="ARBA00023015"/>
    </source>
</evidence>
<evidence type="ECO:0000256" key="1">
    <source>
        <dbReference type="ARBA" id="ARBA00004496"/>
    </source>
</evidence>
<keyword evidence="4" id="KW-0238">DNA-binding</keyword>
<proteinExistence type="predicted"/>
<name>A0ABW1YPJ3_9GAMM</name>
<dbReference type="InterPro" id="IPR039422">
    <property type="entry name" value="MarR/SlyA-like"/>
</dbReference>
<dbReference type="Pfam" id="PF22381">
    <property type="entry name" value="Staph_reg_Sar_Rot"/>
    <property type="match status" value="1"/>
</dbReference>
<reference evidence="8" key="1">
    <citation type="journal article" date="2019" name="Int. J. Syst. Evol. Microbiol.">
        <title>The Global Catalogue of Microorganisms (GCM) 10K type strain sequencing project: providing services to taxonomists for standard genome sequencing and annotation.</title>
        <authorList>
            <consortium name="The Broad Institute Genomics Platform"/>
            <consortium name="The Broad Institute Genome Sequencing Center for Infectious Disease"/>
            <person name="Wu L."/>
            <person name="Ma J."/>
        </authorList>
    </citation>
    <scope>NUCLEOTIDE SEQUENCE [LARGE SCALE GENOMIC DNA]</scope>
    <source>
        <strain evidence="8">CGMCC 1.13718</strain>
    </source>
</reference>
<keyword evidence="2" id="KW-0963">Cytoplasm</keyword>
<evidence type="ECO:0000256" key="4">
    <source>
        <dbReference type="ARBA" id="ARBA00023125"/>
    </source>
</evidence>
<evidence type="ECO:0000313" key="8">
    <source>
        <dbReference type="Proteomes" id="UP001596425"/>
    </source>
</evidence>
<dbReference type="SUPFAM" id="SSF46785">
    <property type="entry name" value="Winged helix' DNA-binding domain"/>
    <property type="match status" value="1"/>
</dbReference>
<dbReference type="Gene3D" id="1.10.10.10">
    <property type="entry name" value="Winged helix-like DNA-binding domain superfamily/Winged helix DNA-binding domain"/>
    <property type="match status" value="1"/>
</dbReference>
<dbReference type="PROSITE" id="PS50995">
    <property type="entry name" value="HTH_MARR_2"/>
    <property type="match status" value="1"/>
</dbReference>
<dbReference type="RefSeq" id="WP_193194959.1">
    <property type="nucleotide sequence ID" value="NZ_JACZFR010000070.1"/>
</dbReference>
<dbReference type="InterPro" id="IPR055166">
    <property type="entry name" value="Transc_reg_Sar_Rot_HTH"/>
</dbReference>
<sequence>MAVCDDDGDSLALNRQLCFALYAASRAMTRAYGPMLQDLGITYPQYLVLMVLWEWDQLSGDADASVGALGQRLMLDSGTLTPLLKRMEQRGLVLRRRALQDERVTLVAITDAGRALKPRARDWVTRQLEASTISRAEVERLHGQLWQFLHKLGTVG</sequence>
<keyword evidence="5" id="KW-0804">Transcription</keyword>
<dbReference type="Proteomes" id="UP001596425">
    <property type="component" value="Unassembled WGS sequence"/>
</dbReference>
<gene>
    <name evidence="7" type="ORF">ACFQBM_15005</name>
</gene>
<evidence type="ECO:0000256" key="2">
    <source>
        <dbReference type="ARBA" id="ARBA00022490"/>
    </source>
</evidence>
<protein>
    <submittedName>
        <fullName evidence="7">MarR family winged helix-turn-helix transcriptional regulator</fullName>
    </submittedName>
</protein>
<keyword evidence="3" id="KW-0805">Transcription regulation</keyword>
<comment type="subcellular location">
    <subcellularLocation>
        <location evidence="1">Cytoplasm</location>
    </subcellularLocation>
</comment>
<dbReference type="InterPro" id="IPR036388">
    <property type="entry name" value="WH-like_DNA-bd_sf"/>
</dbReference>
<dbReference type="SMART" id="SM00347">
    <property type="entry name" value="HTH_MARR"/>
    <property type="match status" value="1"/>
</dbReference>
<evidence type="ECO:0000259" key="6">
    <source>
        <dbReference type="PROSITE" id="PS50995"/>
    </source>
</evidence>
<organism evidence="7 8">
    <name type="scientific">Microbulbifer taiwanensis</name>
    <dbReference type="NCBI Taxonomy" id="986746"/>
    <lineage>
        <taxon>Bacteria</taxon>
        <taxon>Pseudomonadati</taxon>
        <taxon>Pseudomonadota</taxon>
        <taxon>Gammaproteobacteria</taxon>
        <taxon>Cellvibrionales</taxon>
        <taxon>Microbulbiferaceae</taxon>
        <taxon>Microbulbifer</taxon>
    </lineage>
</organism>
<keyword evidence="8" id="KW-1185">Reference proteome</keyword>
<dbReference type="InterPro" id="IPR036390">
    <property type="entry name" value="WH_DNA-bd_sf"/>
</dbReference>
<evidence type="ECO:0000256" key="5">
    <source>
        <dbReference type="ARBA" id="ARBA00023163"/>
    </source>
</evidence>
<accession>A0ABW1YPJ3</accession>
<feature type="domain" description="HTH marR-type" evidence="6">
    <location>
        <begin position="14"/>
        <end position="154"/>
    </location>
</feature>
<dbReference type="InterPro" id="IPR000835">
    <property type="entry name" value="HTH_MarR-typ"/>
</dbReference>